<dbReference type="Pfam" id="PF03781">
    <property type="entry name" value="FGE-sulfatase"/>
    <property type="match status" value="1"/>
</dbReference>
<dbReference type="PANTHER" id="PTHR23150:SF19">
    <property type="entry name" value="FORMYLGLYCINE-GENERATING ENZYME"/>
    <property type="match status" value="1"/>
</dbReference>
<dbReference type="Pfam" id="PF13676">
    <property type="entry name" value="TIR_2"/>
    <property type="match status" value="1"/>
</dbReference>
<evidence type="ECO:0000256" key="1">
    <source>
        <dbReference type="SAM" id="Coils"/>
    </source>
</evidence>
<dbReference type="SUPFAM" id="SSF56436">
    <property type="entry name" value="C-type lectin-like"/>
    <property type="match status" value="1"/>
</dbReference>
<dbReference type="SUPFAM" id="SSF52200">
    <property type="entry name" value="Toll/Interleukin receptor TIR domain"/>
    <property type="match status" value="1"/>
</dbReference>
<evidence type="ECO:0000259" key="3">
    <source>
        <dbReference type="Pfam" id="PF13676"/>
    </source>
</evidence>
<dbReference type="InterPro" id="IPR000157">
    <property type="entry name" value="TIR_dom"/>
</dbReference>
<keyword evidence="5" id="KW-1185">Reference proteome</keyword>
<dbReference type="InterPro" id="IPR005532">
    <property type="entry name" value="SUMF_dom"/>
</dbReference>
<dbReference type="PANTHER" id="PTHR23150">
    <property type="entry name" value="SULFATASE MODIFYING FACTOR 1, 2"/>
    <property type="match status" value="1"/>
</dbReference>
<name>A0A7S8IED7_9CHLR</name>
<sequence>MNALTTPNKTLFLSYSRRQTTWCNDLYTAIDTYTHFYRWRDNKIPESADWWDSICLNIEGCYAFVAILSQDYLDSVYCMGELEYALKLNKPIIALMLHDVDYPQQLNEQRLQFARVNDLQMPQVINKILSACNQITLGYMQDAYSTDIHPRQHLRPRVPTPKASTPTPEEDAILNKQIDEVTVHGQIPTRDLMRRYNEEKNRNIRLARDLLDKIAQRQDVPIFFDVDEENKELSVAEKRFAEEERQRQRIKQVSGEYDDLAHYVSTARPQSAMKAIKRFIEAYPEFGDPQDLMAKFRPTSKSLMPAPFDWIEIPGKSYSIAKYPITNAQFAKFIEAGGYSTERWWTQAGWAQREKGSLTEPRYWTDSKWNGAEQPVVGVSWFEAVAFCLWLSETTGENIMLPTEDQWQYAAQGDDGRDYPWGNDWDCKRCNNSVKPCNSKVTTPVRHYEGKGDSPFGVVDMAGNVWEWCLTDYDNETNDINSDATDRVLRGGSWYDDITGYFRCDCRNQYYPRLTNGDRGFRLSRFN</sequence>
<dbReference type="Proteomes" id="UP000594468">
    <property type="component" value="Chromosome"/>
</dbReference>
<dbReference type="InterPro" id="IPR016187">
    <property type="entry name" value="CTDL_fold"/>
</dbReference>
<dbReference type="Gene3D" id="3.40.50.10140">
    <property type="entry name" value="Toll/interleukin-1 receptor homology (TIR) domain"/>
    <property type="match status" value="1"/>
</dbReference>
<feature type="domain" description="Sulfatase-modifying factor enzyme-like" evidence="2">
    <location>
        <begin position="307"/>
        <end position="523"/>
    </location>
</feature>
<dbReference type="KEGG" id="pmet:G4Y79_18785"/>
<dbReference type="InterPro" id="IPR051043">
    <property type="entry name" value="Sulfatase_Mod_Factor_Kinase"/>
</dbReference>
<evidence type="ECO:0000259" key="2">
    <source>
        <dbReference type="Pfam" id="PF03781"/>
    </source>
</evidence>
<dbReference type="AlphaFoldDB" id="A0A7S8IED7"/>
<keyword evidence="1" id="KW-0175">Coiled coil</keyword>
<dbReference type="RefSeq" id="WP_195169789.1">
    <property type="nucleotide sequence ID" value="NZ_CP062983.1"/>
</dbReference>
<feature type="domain" description="TIR" evidence="3">
    <location>
        <begin position="12"/>
        <end position="117"/>
    </location>
</feature>
<evidence type="ECO:0000313" key="5">
    <source>
        <dbReference type="Proteomes" id="UP000594468"/>
    </source>
</evidence>
<dbReference type="GO" id="GO:0007165">
    <property type="term" value="P:signal transduction"/>
    <property type="evidence" value="ECO:0007669"/>
    <property type="project" value="InterPro"/>
</dbReference>
<feature type="coiled-coil region" evidence="1">
    <location>
        <begin position="197"/>
        <end position="253"/>
    </location>
</feature>
<accession>A0A7S8IED7</accession>
<dbReference type="InterPro" id="IPR042095">
    <property type="entry name" value="SUMF_sf"/>
</dbReference>
<proteinExistence type="predicted"/>
<reference evidence="4 5" key="1">
    <citation type="submission" date="2020-02" db="EMBL/GenBank/DDBJ databases">
        <authorList>
            <person name="Zheng R.K."/>
            <person name="Sun C.M."/>
        </authorList>
    </citation>
    <scope>NUCLEOTIDE SEQUENCE [LARGE SCALE GENOMIC DNA]</scope>
    <source>
        <strain evidence="5">rifampicinis</strain>
    </source>
</reference>
<dbReference type="InterPro" id="IPR035897">
    <property type="entry name" value="Toll_tir_struct_dom_sf"/>
</dbReference>
<gene>
    <name evidence="4" type="ORF">G4Y79_18785</name>
</gene>
<dbReference type="EMBL" id="CP062983">
    <property type="protein sequence ID" value="QPC81718.1"/>
    <property type="molecule type" value="Genomic_DNA"/>
</dbReference>
<evidence type="ECO:0000313" key="4">
    <source>
        <dbReference type="EMBL" id="QPC81718.1"/>
    </source>
</evidence>
<dbReference type="GO" id="GO:0120147">
    <property type="term" value="F:formylglycine-generating oxidase activity"/>
    <property type="evidence" value="ECO:0007669"/>
    <property type="project" value="TreeGrafter"/>
</dbReference>
<dbReference type="Gene3D" id="3.90.1580.10">
    <property type="entry name" value="paralog of FGE (formylglycine-generating enzyme)"/>
    <property type="match status" value="1"/>
</dbReference>
<organism evidence="4 5">
    <name type="scientific">Phototrophicus methaneseepsis</name>
    <dbReference type="NCBI Taxonomy" id="2710758"/>
    <lineage>
        <taxon>Bacteria</taxon>
        <taxon>Bacillati</taxon>
        <taxon>Chloroflexota</taxon>
        <taxon>Candidatus Thermofontia</taxon>
        <taxon>Phototrophicales</taxon>
        <taxon>Phototrophicaceae</taxon>
        <taxon>Phototrophicus</taxon>
    </lineage>
</organism>
<protein>
    <submittedName>
        <fullName evidence="4">SUMF1/EgtB/PvdO family nonheme iron enzyme</fullName>
    </submittedName>
</protein>